<reference evidence="6 7" key="2">
    <citation type="submission" date="2015-10" db="EMBL/GenBank/DDBJ databases">
        <title>Draft Genome Sequence of Prosthecomicrobium hirschii ATCC 27832.</title>
        <authorList>
            <person name="Daniel J."/>
            <person name="Givan S.A."/>
            <person name="Brun Y.V."/>
            <person name="Brown P.J."/>
        </authorList>
    </citation>
    <scope>NUCLEOTIDE SEQUENCE [LARGE SCALE GENOMIC DNA]</scope>
    <source>
        <strain evidence="6 7">16</strain>
    </source>
</reference>
<dbReference type="SUPFAM" id="SSF46785">
    <property type="entry name" value="Winged helix' DNA-binding domain"/>
    <property type="match status" value="1"/>
</dbReference>
<sequence length="176" mass="18746">MISEAPAASPVDPSPHPACGLPAPGSPEESIAVILSDVTRLFWRRLECALKTAGYDFTAAEARTLVSIARLQGARQAALAETMRIEPMTLVGFLDRLESRGLIRRLPDPADRRAKLIRTTPEAAPTVARLIEIGAAVKAEVTAGLADSEVDALRDLLRRIRSNLDGLGNDRGASAA</sequence>
<dbReference type="InterPro" id="IPR036388">
    <property type="entry name" value="WH-like_DNA-bd_sf"/>
</dbReference>
<dbReference type="Pfam" id="PF01047">
    <property type="entry name" value="MarR"/>
    <property type="match status" value="1"/>
</dbReference>
<dbReference type="GO" id="GO:0003677">
    <property type="term" value="F:DNA binding"/>
    <property type="evidence" value="ECO:0007669"/>
    <property type="project" value="UniProtKB-KW"/>
</dbReference>
<feature type="domain" description="HTH marR-type" evidence="5">
    <location>
        <begin position="28"/>
        <end position="162"/>
    </location>
</feature>
<dbReference type="PANTHER" id="PTHR33164:SF64">
    <property type="entry name" value="TRANSCRIPTIONAL REGULATOR SLYA"/>
    <property type="match status" value="1"/>
</dbReference>
<accession>A0A0N8GF16</accession>
<dbReference type="PROSITE" id="PS01117">
    <property type="entry name" value="HTH_MARR_1"/>
    <property type="match status" value="1"/>
</dbReference>
<dbReference type="STRING" id="665126.ABB55_13255"/>
<dbReference type="SMART" id="SM00347">
    <property type="entry name" value="HTH_MARR"/>
    <property type="match status" value="1"/>
</dbReference>
<dbReference type="AlphaFoldDB" id="A0A0N8GF16"/>
<dbReference type="GO" id="GO:0003700">
    <property type="term" value="F:DNA-binding transcription factor activity"/>
    <property type="evidence" value="ECO:0007669"/>
    <property type="project" value="InterPro"/>
</dbReference>
<keyword evidence="2" id="KW-0238">DNA-binding</keyword>
<name>A0A0N8GF16_9HYPH</name>
<evidence type="ECO:0000256" key="2">
    <source>
        <dbReference type="ARBA" id="ARBA00023125"/>
    </source>
</evidence>
<dbReference type="PROSITE" id="PS50995">
    <property type="entry name" value="HTH_MARR_2"/>
    <property type="match status" value="1"/>
</dbReference>
<dbReference type="InterPro" id="IPR039422">
    <property type="entry name" value="MarR/SlyA-like"/>
</dbReference>
<evidence type="ECO:0000313" key="7">
    <source>
        <dbReference type="Proteomes" id="UP000048984"/>
    </source>
</evidence>
<evidence type="ECO:0000313" key="6">
    <source>
        <dbReference type="EMBL" id="KPL53065.1"/>
    </source>
</evidence>
<organism evidence="6 7">
    <name type="scientific">Prosthecodimorpha hirschii</name>
    <dbReference type="NCBI Taxonomy" id="665126"/>
    <lineage>
        <taxon>Bacteria</taxon>
        <taxon>Pseudomonadati</taxon>
        <taxon>Pseudomonadota</taxon>
        <taxon>Alphaproteobacteria</taxon>
        <taxon>Hyphomicrobiales</taxon>
        <taxon>Ancalomicrobiaceae</taxon>
        <taxon>Prosthecodimorpha</taxon>
    </lineage>
</organism>
<keyword evidence="7" id="KW-1185">Reference proteome</keyword>
<dbReference type="InterPro" id="IPR000835">
    <property type="entry name" value="HTH_MarR-typ"/>
</dbReference>
<reference evidence="6 7" key="1">
    <citation type="submission" date="2015-09" db="EMBL/GenBank/DDBJ databases">
        <authorList>
            <consortium name="Swine Surveillance"/>
        </authorList>
    </citation>
    <scope>NUCLEOTIDE SEQUENCE [LARGE SCALE GENOMIC DNA]</scope>
    <source>
        <strain evidence="6 7">16</strain>
    </source>
</reference>
<protein>
    <recommendedName>
        <fullName evidence="5">HTH marR-type domain-containing protein</fullName>
    </recommendedName>
</protein>
<keyword evidence="3" id="KW-0804">Transcription</keyword>
<evidence type="ECO:0000256" key="4">
    <source>
        <dbReference type="SAM" id="MobiDB-lite"/>
    </source>
</evidence>
<evidence type="ECO:0000256" key="3">
    <source>
        <dbReference type="ARBA" id="ARBA00023163"/>
    </source>
</evidence>
<dbReference type="Proteomes" id="UP000048984">
    <property type="component" value="Unassembled WGS sequence"/>
</dbReference>
<dbReference type="InterPro" id="IPR036390">
    <property type="entry name" value="WH_DNA-bd_sf"/>
</dbReference>
<dbReference type="PANTHER" id="PTHR33164">
    <property type="entry name" value="TRANSCRIPTIONAL REGULATOR, MARR FAMILY"/>
    <property type="match status" value="1"/>
</dbReference>
<dbReference type="EMBL" id="LJYW01000001">
    <property type="protein sequence ID" value="KPL53065.1"/>
    <property type="molecule type" value="Genomic_DNA"/>
</dbReference>
<dbReference type="InterPro" id="IPR023187">
    <property type="entry name" value="Tscrpt_reg_MarR-type_CS"/>
</dbReference>
<feature type="region of interest" description="Disordered" evidence="4">
    <location>
        <begin position="1"/>
        <end position="23"/>
    </location>
</feature>
<gene>
    <name evidence="6" type="ORF">ABB55_13255</name>
</gene>
<evidence type="ECO:0000256" key="1">
    <source>
        <dbReference type="ARBA" id="ARBA00023015"/>
    </source>
</evidence>
<dbReference type="RefSeq" id="WP_054359228.1">
    <property type="nucleotide sequence ID" value="NZ_LJYW01000001.1"/>
</dbReference>
<keyword evidence="1" id="KW-0805">Transcription regulation</keyword>
<comment type="caution">
    <text evidence="6">The sequence shown here is derived from an EMBL/GenBank/DDBJ whole genome shotgun (WGS) entry which is preliminary data.</text>
</comment>
<evidence type="ECO:0000259" key="5">
    <source>
        <dbReference type="PROSITE" id="PS50995"/>
    </source>
</evidence>
<dbReference type="GO" id="GO:0006950">
    <property type="term" value="P:response to stress"/>
    <property type="evidence" value="ECO:0007669"/>
    <property type="project" value="TreeGrafter"/>
</dbReference>
<dbReference type="PRINTS" id="PR00598">
    <property type="entry name" value="HTHMARR"/>
</dbReference>
<dbReference type="Gene3D" id="1.10.10.10">
    <property type="entry name" value="Winged helix-like DNA-binding domain superfamily/Winged helix DNA-binding domain"/>
    <property type="match status" value="1"/>
</dbReference>
<proteinExistence type="predicted"/>